<proteinExistence type="predicted"/>
<keyword evidence="2" id="KW-1185">Reference proteome</keyword>
<evidence type="ECO:0000313" key="2">
    <source>
        <dbReference type="Proteomes" id="UP001159363"/>
    </source>
</evidence>
<comment type="caution">
    <text evidence="1">The sequence shown here is derived from an EMBL/GenBank/DDBJ whole genome shotgun (WGS) entry which is preliminary data.</text>
</comment>
<protein>
    <submittedName>
        <fullName evidence="1">Uncharacterized protein</fullName>
    </submittedName>
</protein>
<organism evidence="1 2">
    <name type="scientific">Dryococelus australis</name>
    <dbReference type="NCBI Taxonomy" id="614101"/>
    <lineage>
        <taxon>Eukaryota</taxon>
        <taxon>Metazoa</taxon>
        <taxon>Ecdysozoa</taxon>
        <taxon>Arthropoda</taxon>
        <taxon>Hexapoda</taxon>
        <taxon>Insecta</taxon>
        <taxon>Pterygota</taxon>
        <taxon>Neoptera</taxon>
        <taxon>Polyneoptera</taxon>
        <taxon>Phasmatodea</taxon>
        <taxon>Verophasmatodea</taxon>
        <taxon>Anareolatae</taxon>
        <taxon>Phasmatidae</taxon>
        <taxon>Eurycanthinae</taxon>
        <taxon>Dryococelus</taxon>
    </lineage>
</organism>
<dbReference type="Proteomes" id="UP001159363">
    <property type="component" value="Chromosome 2"/>
</dbReference>
<reference evidence="1 2" key="1">
    <citation type="submission" date="2023-02" db="EMBL/GenBank/DDBJ databases">
        <title>LHISI_Scaffold_Assembly.</title>
        <authorList>
            <person name="Stuart O.P."/>
            <person name="Cleave R."/>
            <person name="Magrath M.J.L."/>
            <person name="Mikheyev A.S."/>
        </authorList>
    </citation>
    <scope>NUCLEOTIDE SEQUENCE [LARGE SCALE GENOMIC DNA]</scope>
    <source>
        <strain evidence="1">Daus_M_001</strain>
        <tissue evidence="1">Leg muscle</tissue>
    </source>
</reference>
<accession>A0ABQ9I946</accession>
<gene>
    <name evidence="1" type="ORF">PR048_005765</name>
</gene>
<evidence type="ECO:0000313" key="1">
    <source>
        <dbReference type="EMBL" id="KAJ8893180.1"/>
    </source>
</evidence>
<dbReference type="PANTHER" id="PTHR47018">
    <property type="entry name" value="CXC DOMAIN-CONTAINING PROTEIN-RELATED"/>
    <property type="match status" value="1"/>
</dbReference>
<name>A0ABQ9I946_9NEOP</name>
<sequence length="494" mass="55652">MVALETKYHTSCLIQLYNKARKPRTGESDLNNHEKTLHAYVLAELVMYSNRLNQLGVEIDGRVHTTRLKQRVLAHFLDMRVYTKGRETILVFNEYVGSSLMKVCEFDTGLMLYARTQKREIIEKLYSLGISISYDSALQLSTQLGEKFGGIHGTTTRHLASKHHSPKMFAHIINLGNPFEEEIMDLISIVTKKITGHQAVDVARKVKAVGLEQFKAFATEFFIHRMRCIDDTIHCNKINHGKQNNFTNGEGVQSALSMEALMSVAPCMHEEADSRMILHAQHAMQHDHKTICIRTKLIKTAGNELLLAHGTGKYFCYLAALKIAAGIGSDKSLALPLSHALTGYDTVSRKLPGPFASLPEDVFTCIERFVILLYDRTSFCLDVDEARTKLFIKKNNVQLITPTKAALKEHVRRATYQGSHVWASYYSEARASIAFSLGNQEKEHEVELRDLGEVWKMAAPECKGEGNGRPSRKPADQLYLTARFPKNVKNLLTS</sequence>
<dbReference type="EMBL" id="JARBHB010000002">
    <property type="protein sequence ID" value="KAJ8893180.1"/>
    <property type="molecule type" value="Genomic_DNA"/>
</dbReference>